<evidence type="ECO:0000256" key="2">
    <source>
        <dbReference type="ARBA" id="ARBA00005417"/>
    </source>
</evidence>
<evidence type="ECO:0000256" key="6">
    <source>
        <dbReference type="ARBA" id="ARBA00022840"/>
    </source>
</evidence>
<dbReference type="CDD" id="cd03257">
    <property type="entry name" value="ABC_NikE_OppD_transporters"/>
    <property type="match status" value="1"/>
</dbReference>
<dbReference type="GO" id="GO:0016887">
    <property type="term" value="F:ATP hydrolysis activity"/>
    <property type="evidence" value="ECO:0007669"/>
    <property type="project" value="InterPro"/>
</dbReference>
<feature type="domain" description="ABC transporter" evidence="8">
    <location>
        <begin position="7"/>
        <end position="254"/>
    </location>
</feature>
<comment type="subcellular location">
    <subcellularLocation>
        <location evidence="1">Cell membrane</location>
        <topology evidence="1">Peripheral membrane protein</topology>
    </subcellularLocation>
</comment>
<organism evidence="9">
    <name type="scientific">uncultured Rubrobacteraceae bacterium</name>
    <dbReference type="NCBI Taxonomy" id="349277"/>
    <lineage>
        <taxon>Bacteria</taxon>
        <taxon>Bacillati</taxon>
        <taxon>Actinomycetota</taxon>
        <taxon>Rubrobacteria</taxon>
        <taxon>Rubrobacterales</taxon>
        <taxon>Rubrobacteraceae</taxon>
        <taxon>environmental samples</taxon>
    </lineage>
</organism>
<evidence type="ECO:0000313" key="9">
    <source>
        <dbReference type="EMBL" id="CAA9452721.1"/>
    </source>
</evidence>
<evidence type="ECO:0000256" key="1">
    <source>
        <dbReference type="ARBA" id="ARBA00004202"/>
    </source>
</evidence>
<dbReference type="SUPFAM" id="SSF52540">
    <property type="entry name" value="P-loop containing nucleoside triphosphate hydrolases"/>
    <property type="match status" value="1"/>
</dbReference>
<dbReference type="Pfam" id="PF08352">
    <property type="entry name" value="oligo_HPY"/>
    <property type="match status" value="1"/>
</dbReference>
<name>A0A6J4QZR7_9ACTN</name>
<accession>A0A6J4QZR7</accession>
<dbReference type="GO" id="GO:0005524">
    <property type="term" value="F:ATP binding"/>
    <property type="evidence" value="ECO:0007669"/>
    <property type="project" value="UniProtKB-KW"/>
</dbReference>
<dbReference type="FunFam" id="3.40.50.300:FF:000016">
    <property type="entry name" value="Oligopeptide ABC transporter ATP-binding component"/>
    <property type="match status" value="1"/>
</dbReference>
<dbReference type="NCBIfam" id="TIGR01727">
    <property type="entry name" value="oligo_HPY"/>
    <property type="match status" value="1"/>
</dbReference>
<dbReference type="PANTHER" id="PTHR43297:SF2">
    <property type="entry name" value="DIPEPTIDE TRANSPORT ATP-BINDING PROTEIN DPPD"/>
    <property type="match status" value="1"/>
</dbReference>
<keyword evidence="5" id="KW-0547">Nucleotide-binding</keyword>
<dbReference type="InterPro" id="IPR027417">
    <property type="entry name" value="P-loop_NTPase"/>
</dbReference>
<evidence type="ECO:0000256" key="5">
    <source>
        <dbReference type="ARBA" id="ARBA00022741"/>
    </source>
</evidence>
<dbReference type="InterPro" id="IPR013563">
    <property type="entry name" value="Oligopep_ABC_C"/>
</dbReference>
<dbReference type="Pfam" id="PF00005">
    <property type="entry name" value="ABC_tran"/>
    <property type="match status" value="1"/>
</dbReference>
<dbReference type="InterPro" id="IPR050388">
    <property type="entry name" value="ABC_Ni/Peptide_Import"/>
</dbReference>
<comment type="similarity">
    <text evidence="2">Belongs to the ABC transporter superfamily.</text>
</comment>
<sequence>MSTLLEVRGLNTVYRTTEGQIRAVDGVDLSVGRGEILGVVGESGSGKTTLATSLMRLIKPPGRILKGGEMLLDGEDLFRLPRSEMPARRGRDLALIPQSAMHALNPVIPVDKQVAEAITTHGEASRKAALRTARERLVEVGIPPERHSAYPHELSGGMRQRCVIAMAIVNEPKLVIADEPVSGLDVVVQARILRLISDLKESRSLSMMLVSHDLPTVTRVCDRIAVMYAGRIVETGEARTVFEKPLHPYTRALVEAVPRVRGPKQDLQSIPGDPPDLHHLPPGCNFEPRCPAAFADCKTVDPSLEEVEPGRKVACLLYHDDERE</sequence>
<protein>
    <submittedName>
        <fullName evidence="9">Oligopeptide transport ATP-binding protein OppD</fullName>
    </submittedName>
</protein>
<proteinExistence type="inferred from homology"/>
<evidence type="ECO:0000256" key="7">
    <source>
        <dbReference type="ARBA" id="ARBA00023136"/>
    </source>
</evidence>
<dbReference type="PROSITE" id="PS50893">
    <property type="entry name" value="ABC_TRANSPORTER_2"/>
    <property type="match status" value="1"/>
</dbReference>
<dbReference type="PANTHER" id="PTHR43297">
    <property type="entry name" value="OLIGOPEPTIDE TRANSPORT ATP-BINDING PROTEIN APPD"/>
    <property type="match status" value="1"/>
</dbReference>
<gene>
    <name evidence="9" type="ORF">AVDCRST_MAG28-1958</name>
</gene>
<dbReference type="GO" id="GO:0005886">
    <property type="term" value="C:plasma membrane"/>
    <property type="evidence" value="ECO:0007669"/>
    <property type="project" value="UniProtKB-SubCell"/>
</dbReference>
<evidence type="ECO:0000259" key="8">
    <source>
        <dbReference type="PROSITE" id="PS50893"/>
    </source>
</evidence>
<dbReference type="InterPro" id="IPR003439">
    <property type="entry name" value="ABC_transporter-like_ATP-bd"/>
</dbReference>
<keyword evidence="3" id="KW-0813">Transport</keyword>
<keyword evidence="6 9" id="KW-0067">ATP-binding</keyword>
<dbReference type="InterPro" id="IPR003593">
    <property type="entry name" value="AAA+_ATPase"/>
</dbReference>
<dbReference type="Gene3D" id="3.40.50.300">
    <property type="entry name" value="P-loop containing nucleotide triphosphate hydrolases"/>
    <property type="match status" value="1"/>
</dbReference>
<keyword evidence="7" id="KW-0472">Membrane</keyword>
<keyword evidence="4" id="KW-1003">Cell membrane</keyword>
<dbReference type="GO" id="GO:0015833">
    <property type="term" value="P:peptide transport"/>
    <property type="evidence" value="ECO:0007669"/>
    <property type="project" value="InterPro"/>
</dbReference>
<reference evidence="9" key="1">
    <citation type="submission" date="2020-02" db="EMBL/GenBank/DDBJ databases">
        <authorList>
            <person name="Meier V. D."/>
        </authorList>
    </citation>
    <scope>NUCLEOTIDE SEQUENCE</scope>
    <source>
        <strain evidence="9">AVDCRST_MAG28</strain>
    </source>
</reference>
<evidence type="ECO:0000256" key="4">
    <source>
        <dbReference type="ARBA" id="ARBA00022475"/>
    </source>
</evidence>
<dbReference type="AlphaFoldDB" id="A0A6J4QZR7"/>
<dbReference type="EMBL" id="CADCVE010000036">
    <property type="protein sequence ID" value="CAA9452721.1"/>
    <property type="molecule type" value="Genomic_DNA"/>
</dbReference>
<evidence type="ECO:0000256" key="3">
    <source>
        <dbReference type="ARBA" id="ARBA00022448"/>
    </source>
</evidence>
<dbReference type="SMART" id="SM00382">
    <property type="entry name" value="AAA"/>
    <property type="match status" value="1"/>
</dbReference>